<accession>A0A157ZDB8</accession>
<dbReference type="PANTHER" id="PTHR43072:SF60">
    <property type="entry name" value="L-2,4-DIAMINOBUTYRIC ACID ACETYLTRANSFERASE"/>
    <property type="match status" value="1"/>
</dbReference>
<dbReference type="Gene3D" id="3.40.630.30">
    <property type="match status" value="1"/>
</dbReference>
<evidence type="ECO:0000259" key="1">
    <source>
        <dbReference type="PROSITE" id="PS51186"/>
    </source>
</evidence>
<feature type="domain" description="N-acetyltransferase" evidence="1">
    <location>
        <begin position="1"/>
        <end position="167"/>
    </location>
</feature>
<proteinExistence type="predicted"/>
<dbReference type="EMBL" id="FCOE02000002">
    <property type="protein sequence ID" value="SAK43419.1"/>
    <property type="molecule type" value="Genomic_DNA"/>
</dbReference>
<dbReference type="GO" id="GO:0016747">
    <property type="term" value="F:acyltransferase activity, transferring groups other than amino-acyl groups"/>
    <property type="evidence" value="ECO:0007669"/>
    <property type="project" value="InterPro"/>
</dbReference>
<dbReference type="InterPro" id="IPR016181">
    <property type="entry name" value="Acyl_CoA_acyltransferase"/>
</dbReference>
<dbReference type="PROSITE" id="PS51186">
    <property type="entry name" value="GNAT"/>
    <property type="match status" value="1"/>
</dbReference>
<dbReference type="InterPro" id="IPR000182">
    <property type="entry name" value="GNAT_dom"/>
</dbReference>
<dbReference type="Proteomes" id="UP000054911">
    <property type="component" value="Unassembled WGS sequence"/>
</dbReference>
<gene>
    <name evidence="2" type="ORF">AWB80_00595</name>
</gene>
<dbReference type="AlphaFoldDB" id="A0A157ZDB8"/>
<dbReference type="CDD" id="cd04301">
    <property type="entry name" value="NAT_SF"/>
    <property type="match status" value="1"/>
</dbReference>
<sequence>MFVRALTPADAASFQSLRLSALKLSPSSFASTYDDEKNRSLDDVAARLIHTEEQAVFGAFDEERLVGLTGVRRNAFRAHGHQAHLWGVYVTPGCRGAGVSRKLLAEAIQFAREIPGVTQVHLTVAADNAVAIQLYRSLGFDTLACEPDSIFSDGTRDDDVLMCLHLASDSD</sequence>
<dbReference type="PANTHER" id="PTHR43072">
    <property type="entry name" value="N-ACETYLTRANSFERASE"/>
    <property type="match status" value="1"/>
</dbReference>
<dbReference type="Pfam" id="PF00583">
    <property type="entry name" value="Acetyltransf_1"/>
    <property type="match status" value="1"/>
</dbReference>
<reference evidence="2" key="1">
    <citation type="submission" date="2016-01" db="EMBL/GenBank/DDBJ databases">
        <authorList>
            <person name="Peeters C."/>
        </authorList>
    </citation>
    <scope>NUCLEOTIDE SEQUENCE [LARGE SCALE GENOMIC DNA]</scope>
    <source>
        <strain evidence="2">LMG 29323</strain>
    </source>
</reference>
<keyword evidence="3" id="KW-1185">Reference proteome</keyword>
<evidence type="ECO:0000313" key="2">
    <source>
        <dbReference type="EMBL" id="SAK43419.1"/>
    </source>
</evidence>
<evidence type="ECO:0000313" key="3">
    <source>
        <dbReference type="Proteomes" id="UP000054911"/>
    </source>
</evidence>
<organism evidence="2 3">
    <name type="scientific">Caballeronia pedi</name>
    <dbReference type="NCBI Taxonomy" id="1777141"/>
    <lineage>
        <taxon>Bacteria</taxon>
        <taxon>Pseudomonadati</taxon>
        <taxon>Pseudomonadota</taxon>
        <taxon>Betaproteobacteria</taxon>
        <taxon>Burkholderiales</taxon>
        <taxon>Burkholderiaceae</taxon>
        <taxon>Caballeronia</taxon>
    </lineage>
</organism>
<dbReference type="STRING" id="1777141.AWB80_00595"/>
<dbReference type="OrthoDB" id="9799092at2"/>
<dbReference type="SUPFAM" id="SSF55729">
    <property type="entry name" value="Acyl-CoA N-acyltransferases (Nat)"/>
    <property type="match status" value="1"/>
</dbReference>
<protein>
    <submittedName>
        <fullName evidence="2">N-acetyltransferase GCN5</fullName>
    </submittedName>
</protein>
<comment type="caution">
    <text evidence="2">The sequence shown here is derived from an EMBL/GenBank/DDBJ whole genome shotgun (WGS) entry which is preliminary data.</text>
</comment>
<name>A0A157ZDB8_9BURK</name>
<dbReference type="RefSeq" id="WP_061173163.1">
    <property type="nucleotide sequence ID" value="NZ_FCOE02000002.1"/>
</dbReference>